<comment type="caution">
    <text evidence="3">The sequence shown here is derived from an EMBL/GenBank/DDBJ whole genome shotgun (WGS) entry which is preliminary data.</text>
</comment>
<dbReference type="OrthoDB" id="5937621at2"/>
<dbReference type="SMART" id="SM00409">
    <property type="entry name" value="IG"/>
    <property type="match status" value="2"/>
</dbReference>
<dbReference type="EMBL" id="MWQO01000007">
    <property type="protein sequence ID" value="THD11757.1"/>
    <property type="molecule type" value="Genomic_DNA"/>
</dbReference>
<dbReference type="AlphaFoldDB" id="A0A4S3KRM9"/>
<sequence length="727" mass="75364">MRTAMRGESRVRAGNGIVRAGRHDPLPTGLIMCRIATFNRVAGSLLVLLLGLALAGCSGGGGGSSPAPTTPPGGVTSLTLSASPSTLSVSAGASTTFTLNVSPASYSPVTVSLLNAPSGMQISTNAGASAGSGTQTETLSTAASTAAGTYTVTLSGSSGALSGTTTLTVQVQAAATGALQLSATPAVLSQPAGGSTTFDVSVSPAAASPVTLTLVNPPVGMQVSTNAGAVAGSGTQSVTLTTTTAVTLGTYSLTLDGSGGGQTASTQLTVQVQPALPAAFVQIEQDTFNYFWNTTNASNGLAPDHYSTANGPSPYASIAATGFALSAYPIGVQNGWVTHAQAAQRVLTTLDFLYNAPQGTSASGDSGYEGFFYHFLDLNTGLRYGTTTGLSSVDNALLMAGVLFDASYFNDGSSTDNQIQTLANALFRRVNWQWMAQADYPLVNLDWTPASGFSPYNWQGYNEAMIVYIEALGSPTYALPTSAWTGWTATYPNFWGTYYGRQQLSFGPLFGSQYSEAWIDFRGIQDAYMRSQGIDYFINSRRATESQQAYAEANPGGWTGYGADLWGLTACDGPGTFSFTNGSGQTLSFQGYYARGAGLQDAYDDGTIAPTAALSSIVFAPGIVIPTIQAMQANYGSYILGQYGFHDAFNPSFQYTSVTPASGTVVPGVGWVDNQYLGIDQGPILMMLENYRSGLVWNVMRQNSVIQAGLKSAGFTGGWLSGTPALQ</sequence>
<feature type="domain" description="Immunoglobulin" evidence="2">
    <location>
        <begin position="185"/>
        <end position="271"/>
    </location>
</feature>
<evidence type="ECO:0000259" key="2">
    <source>
        <dbReference type="SMART" id="SM00409"/>
    </source>
</evidence>
<keyword evidence="4" id="KW-1185">Reference proteome</keyword>
<keyword evidence="1" id="KW-0472">Membrane</keyword>
<dbReference type="Pfam" id="PF10091">
    <property type="entry name" value="Glycoamylase"/>
    <property type="match status" value="1"/>
</dbReference>
<gene>
    <name evidence="3" type="ORF">B1806_02505</name>
</gene>
<dbReference type="Proteomes" id="UP000307749">
    <property type="component" value="Unassembled WGS sequence"/>
</dbReference>
<evidence type="ECO:0000313" key="4">
    <source>
        <dbReference type="Proteomes" id="UP000307749"/>
    </source>
</evidence>
<dbReference type="InterPro" id="IPR019282">
    <property type="entry name" value="Glycoamylase-like_cons_dom"/>
</dbReference>
<dbReference type="InterPro" id="IPR003599">
    <property type="entry name" value="Ig_sub"/>
</dbReference>
<name>A0A4S3KRM9_9GAMM</name>
<feature type="domain" description="Immunoglobulin" evidence="2">
    <location>
        <begin position="84"/>
        <end position="170"/>
    </location>
</feature>
<accession>A0A4S3KRM9</accession>
<evidence type="ECO:0000313" key="3">
    <source>
        <dbReference type="EMBL" id="THD11757.1"/>
    </source>
</evidence>
<proteinExistence type="predicted"/>
<feature type="transmembrane region" description="Helical" evidence="1">
    <location>
        <begin position="41"/>
        <end position="61"/>
    </location>
</feature>
<dbReference type="STRING" id="993689.GCA_002077135_01576"/>
<protein>
    <recommendedName>
        <fullName evidence="2">Immunoglobulin domain-containing protein</fullName>
    </recommendedName>
</protein>
<keyword evidence="1" id="KW-0812">Transmembrane</keyword>
<organism evidence="3 4">
    <name type="scientific">Metallibacterium scheffleri</name>
    <dbReference type="NCBI Taxonomy" id="993689"/>
    <lineage>
        <taxon>Bacteria</taxon>
        <taxon>Pseudomonadati</taxon>
        <taxon>Pseudomonadota</taxon>
        <taxon>Gammaproteobacteria</taxon>
        <taxon>Lysobacterales</taxon>
        <taxon>Rhodanobacteraceae</taxon>
        <taxon>Metallibacterium</taxon>
    </lineage>
</organism>
<dbReference type="Gene3D" id="1.50.10.140">
    <property type="match status" value="1"/>
</dbReference>
<keyword evidence="1" id="KW-1133">Transmembrane helix</keyword>
<evidence type="ECO:0000256" key="1">
    <source>
        <dbReference type="SAM" id="Phobius"/>
    </source>
</evidence>
<reference evidence="3 4" key="1">
    <citation type="submission" date="2017-02" db="EMBL/GenBank/DDBJ databases">
        <title>Whole genome sequencing of Metallibacterium scheffleri DSM 24874 (T).</title>
        <authorList>
            <person name="Kumar S."/>
            <person name="Patil P."/>
            <person name="Patil P.B."/>
        </authorList>
    </citation>
    <scope>NUCLEOTIDE SEQUENCE [LARGE SCALE GENOMIC DNA]</scope>
    <source>
        <strain evidence="3 4">DSM 24874</strain>
    </source>
</reference>